<dbReference type="AlphaFoldDB" id="A0A9D1VZ35"/>
<evidence type="ECO:0000313" key="1">
    <source>
        <dbReference type="EMBL" id="HIX49320.1"/>
    </source>
</evidence>
<gene>
    <name evidence="1" type="ORF">H9981_09985</name>
</gene>
<comment type="caution">
    <text evidence="1">The sequence shown here is derived from an EMBL/GenBank/DDBJ whole genome shotgun (WGS) entry which is preliminary data.</text>
</comment>
<sequence>MTELYNEHKDYVLYLYRKRYMFSDEYLQMICDTFPEMAGRFDELKGLLYLMDLDKEQWGRRPLAKLTHDIDLQITEERNNP</sequence>
<accession>A0A9D1VZ35</accession>
<evidence type="ECO:0000313" key="2">
    <source>
        <dbReference type="Proteomes" id="UP000824243"/>
    </source>
</evidence>
<proteinExistence type="predicted"/>
<dbReference type="EMBL" id="DXFA01000170">
    <property type="protein sequence ID" value="HIX49320.1"/>
    <property type="molecule type" value="Genomic_DNA"/>
</dbReference>
<protein>
    <submittedName>
        <fullName evidence="1">Uncharacterized protein</fullName>
    </submittedName>
</protein>
<reference evidence="1" key="1">
    <citation type="journal article" date="2021" name="PeerJ">
        <title>Extensive microbial diversity within the chicken gut microbiome revealed by metagenomics and culture.</title>
        <authorList>
            <person name="Gilroy R."/>
            <person name="Ravi A."/>
            <person name="Getino M."/>
            <person name="Pursley I."/>
            <person name="Horton D.L."/>
            <person name="Alikhan N.F."/>
            <person name="Baker D."/>
            <person name="Gharbi K."/>
            <person name="Hall N."/>
            <person name="Watson M."/>
            <person name="Adriaenssens E.M."/>
            <person name="Foster-Nyarko E."/>
            <person name="Jarju S."/>
            <person name="Secka A."/>
            <person name="Antonio M."/>
            <person name="Oren A."/>
            <person name="Chaudhuri R.R."/>
            <person name="La Ragione R."/>
            <person name="Hildebrand F."/>
            <person name="Pallen M.J."/>
        </authorList>
    </citation>
    <scope>NUCLEOTIDE SEQUENCE</scope>
    <source>
        <strain evidence="1">ChiSjej5B23-15282</strain>
    </source>
</reference>
<organism evidence="1 2">
    <name type="scientific">Candidatus Mediterraneibacter caccavium</name>
    <dbReference type="NCBI Taxonomy" id="2838661"/>
    <lineage>
        <taxon>Bacteria</taxon>
        <taxon>Bacillati</taxon>
        <taxon>Bacillota</taxon>
        <taxon>Clostridia</taxon>
        <taxon>Lachnospirales</taxon>
        <taxon>Lachnospiraceae</taxon>
        <taxon>Mediterraneibacter</taxon>
    </lineage>
</organism>
<dbReference type="Proteomes" id="UP000824243">
    <property type="component" value="Unassembled WGS sequence"/>
</dbReference>
<reference evidence="1" key="2">
    <citation type="submission" date="2021-04" db="EMBL/GenBank/DDBJ databases">
        <authorList>
            <person name="Gilroy R."/>
        </authorList>
    </citation>
    <scope>NUCLEOTIDE SEQUENCE</scope>
    <source>
        <strain evidence="1">ChiSjej5B23-15282</strain>
    </source>
</reference>
<name>A0A9D1VZ35_9FIRM</name>